<evidence type="ECO:0000313" key="1">
    <source>
        <dbReference type="EMBL" id="SFJ73828.1"/>
    </source>
</evidence>
<proteinExistence type="predicted"/>
<protein>
    <submittedName>
        <fullName evidence="1">Uncharacterized protein</fullName>
    </submittedName>
</protein>
<keyword evidence="2" id="KW-1185">Reference proteome</keyword>
<dbReference type="Proteomes" id="UP000198670">
    <property type="component" value="Unassembled WGS sequence"/>
</dbReference>
<organism evidence="1 2">
    <name type="scientific">Parapedobacter indicus</name>
    <dbReference type="NCBI Taxonomy" id="1477437"/>
    <lineage>
        <taxon>Bacteria</taxon>
        <taxon>Pseudomonadati</taxon>
        <taxon>Bacteroidota</taxon>
        <taxon>Sphingobacteriia</taxon>
        <taxon>Sphingobacteriales</taxon>
        <taxon>Sphingobacteriaceae</taxon>
        <taxon>Parapedobacter</taxon>
    </lineage>
</organism>
<dbReference type="AlphaFoldDB" id="A0A1I3TRE1"/>
<reference evidence="1 2" key="1">
    <citation type="submission" date="2016-10" db="EMBL/GenBank/DDBJ databases">
        <authorList>
            <person name="de Groot N.N."/>
        </authorList>
    </citation>
    <scope>NUCLEOTIDE SEQUENCE [LARGE SCALE GENOMIC DNA]</scope>
    <source>
        <strain evidence="1 2">RK1</strain>
    </source>
</reference>
<sequence>MMRAEKPFLLESHANVVSIGLTAFDQWTRAFFVRA</sequence>
<evidence type="ECO:0000313" key="2">
    <source>
        <dbReference type="Proteomes" id="UP000198670"/>
    </source>
</evidence>
<gene>
    <name evidence="1" type="ORF">SAMN05444682_11366</name>
</gene>
<dbReference type="EMBL" id="FOQO01000013">
    <property type="protein sequence ID" value="SFJ73828.1"/>
    <property type="molecule type" value="Genomic_DNA"/>
</dbReference>
<accession>A0A1I3TRE1</accession>
<name>A0A1I3TRE1_9SPHI</name>